<gene>
    <name evidence="1" type="ORF">Taro_031260</name>
</gene>
<sequence>MRTAAADQAGNDGLEGGVRGKLLGVLRPETLEVSGMDLQLCVCRFDSFKVCPGVDTVVTAVVVCGVPEWWHNFGYGWYLYPVWVVSCDLPLNVLYPSSGPAVCLACNGVVADLYHQQ</sequence>
<organism evidence="1 2">
    <name type="scientific">Colocasia esculenta</name>
    <name type="common">Wild taro</name>
    <name type="synonym">Arum esculentum</name>
    <dbReference type="NCBI Taxonomy" id="4460"/>
    <lineage>
        <taxon>Eukaryota</taxon>
        <taxon>Viridiplantae</taxon>
        <taxon>Streptophyta</taxon>
        <taxon>Embryophyta</taxon>
        <taxon>Tracheophyta</taxon>
        <taxon>Spermatophyta</taxon>
        <taxon>Magnoliopsida</taxon>
        <taxon>Liliopsida</taxon>
        <taxon>Araceae</taxon>
        <taxon>Aroideae</taxon>
        <taxon>Colocasieae</taxon>
        <taxon>Colocasia</taxon>
    </lineage>
</organism>
<keyword evidence="2" id="KW-1185">Reference proteome</keyword>
<protein>
    <submittedName>
        <fullName evidence="1">Uncharacterized protein</fullName>
    </submittedName>
</protein>
<evidence type="ECO:0000313" key="2">
    <source>
        <dbReference type="Proteomes" id="UP000652761"/>
    </source>
</evidence>
<evidence type="ECO:0000313" key="1">
    <source>
        <dbReference type="EMBL" id="MQL98549.1"/>
    </source>
</evidence>
<dbReference type="Proteomes" id="UP000652761">
    <property type="component" value="Unassembled WGS sequence"/>
</dbReference>
<name>A0A843W5W1_COLES</name>
<accession>A0A843W5W1</accession>
<dbReference type="AlphaFoldDB" id="A0A843W5W1"/>
<comment type="caution">
    <text evidence="1">The sequence shown here is derived from an EMBL/GenBank/DDBJ whole genome shotgun (WGS) entry which is preliminary data.</text>
</comment>
<proteinExistence type="predicted"/>
<reference evidence="1" key="1">
    <citation type="submission" date="2017-07" db="EMBL/GenBank/DDBJ databases">
        <title>Taro Niue Genome Assembly and Annotation.</title>
        <authorList>
            <person name="Atibalentja N."/>
            <person name="Keating K."/>
            <person name="Fields C.J."/>
        </authorList>
    </citation>
    <scope>NUCLEOTIDE SEQUENCE</scope>
    <source>
        <strain evidence="1">Niue_2</strain>
        <tissue evidence="1">Leaf</tissue>
    </source>
</reference>
<dbReference type="EMBL" id="NMUH01002204">
    <property type="protein sequence ID" value="MQL98549.1"/>
    <property type="molecule type" value="Genomic_DNA"/>
</dbReference>